<dbReference type="Gene3D" id="3.40.50.720">
    <property type="entry name" value="NAD(P)-binding Rossmann-like Domain"/>
    <property type="match status" value="1"/>
</dbReference>
<dbReference type="PANTHER" id="PTHR43000">
    <property type="entry name" value="DTDP-D-GLUCOSE 4,6-DEHYDRATASE-RELATED"/>
    <property type="match status" value="1"/>
</dbReference>
<protein>
    <recommendedName>
        <fullName evidence="2">NAD-dependent epimerase/dehydratase domain-containing protein</fullName>
    </recommendedName>
</protein>
<gene>
    <name evidence="3" type="ORF">AMJ87_10505</name>
</gene>
<evidence type="ECO:0000259" key="2">
    <source>
        <dbReference type="Pfam" id="PF01370"/>
    </source>
</evidence>
<evidence type="ECO:0000313" key="3">
    <source>
        <dbReference type="EMBL" id="KPK69442.1"/>
    </source>
</evidence>
<reference evidence="3 4" key="1">
    <citation type="journal article" date="2015" name="Microbiome">
        <title>Genomic resolution of linkages in carbon, nitrogen, and sulfur cycling among widespread estuary sediment bacteria.</title>
        <authorList>
            <person name="Baker B.J."/>
            <person name="Lazar C.S."/>
            <person name="Teske A.P."/>
            <person name="Dick G.J."/>
        </authorList>
    </citation>
    <scope>NUCLEOTIDE SEQUENCE [LARGE SCALE GENOMIC DNA]</scope>
    <source>
        <strain evidence="3">SM23_60</strain>
    </source>
</reference>
<comment type="similarity">
    <text evidence="1">Belongs to the NAD(P)-dependent epimerase/dehydratase family.</text>
</comment>
<comment type="caution">
    <text evidence="3">The sequence shown here is derived from an EMBL/GenBank/DDBJ whole genome shotgun (WGS) entry which is preliminary data.</text>
</comment>
<evidence type="ECO:0000313" key="4">
    <source>
        <dbReference type="Proteomes" id="UP000051096"/>
    </source>
</evidence>
<organism evidence="3 4">
    <name type="scientific">candidate division WOR_3 bacterium SM23_60</name>
    <dbReference type="NCBI Taxonomy" id="1703780"/>
    <lineage>
        <taxon>Bacteria</taxon>
        <taxon>Bacteria division WOR-3</taxon>
    </lineage>
</organism>
<sequence>MSKILVTGATGFIGKNLVHRLLAEGHYVRALVRNCERAKKLLGNGNIEYVVGDITDKKSLEHICDGIDVVYHLAAIMGHDLPSPVAFEKFRKVNTNGTRIIAESCLGKGIDKFIYVSSTAAMGLLRNGTVNEETPCQPYTPYQVSKYEGELIVKELTEKSGLPGVILRPSMVYGVGFKGDFVTIARVIKIGVFPKIGFGKNLSPALYIDDVIDCMSKAKNHSAVGQTYIISSPESYELERVVRIIASALHVNVRMIFVPTCVAVFGAWILERVLILLGKKPVVTARNIVSAATDRVFDVSKAQRELGFQPRVPIEQGLTMTVNYFQAQGYV</sequence>
<dbReference type="AlphaFoldDB" id="A0A0S8GA71"/>
<proteinExistence type="inferred from homology"/>
<dbReference type="Proteomes" id="UP000051096">
    <property type="component" value="Unassembled WGS sequence"/>
</dbReference>
<dbReference type="Pfam" id="PF01370">
    <property type="entry name" value="Epimerase"/>
    <property type="match status" value="1"/>
</dbReference>
<evidence type="ECO:0000256" key="1">
    <source>
        <dbReference type="ARBA" id="ARBA00007637"/>
    </source>
</evidence>
<name>A0A0S8GA71_UNCW3</name>
<accession>A0A0S8GA71</accession>
<dbReference type="SUPFAM" id="SSF51735">
    <property type="entry name" value="NAD(P)-binding Rossmann-fold domains"/>
    <property type="match status" value="1"/>
</dbReference>
<dbReference type="InterPro" id="IPR036291">
    <property type="entry name" value="NAD(P)-bd_dom_sf"/>
</dbReference>
<feature type="domain" description="NAD-dependent epimerase/dehydratase" evidence="2">
    <location>
        <begin position="4"/>
        <end position="229"/>
    </location>
</feature>
<dbReference type="EMBL" id="LJUO01000126">
    <property type="protein sequence ID" value="KPK69442.1"/>
    <property type="molecule type" value="Genomic_DNA"/>
</dbReference>
<dbReference type="PATRIC" id="fig|1703780.3.peg.1358"/>
<dbReference type="InterPro" id="IPR001509">
    <property type="entry name" value="Epimerase_deHydtase"/>
</dbReference>